<keyword evidence="4" id="KW-1185">Reference proteome</keyword>
<dbReference type="Proteomes" id="UP000253303">
    <property type="component" value="Unassembled WGS sequence"/>
</dbReference>
<dbReference type="OrthoDB" id="3542748at2"/>
<dbReference type="FunFam" id="3.40.50.720:FF:000084">
    <property type="entry name" value="Short-chain dehydrogenase reductase"/>
    <property type="match status" value="1"/>
</dbReference>
<dbReference type="NCBIfam" id="NF005559">
    <property type="entry name" value="PRK07231.1"/>
    <property type="match status" value="1"/>
</dbReference>
<dbReference type="Gene3D" id="3.40.50.720">
    <property type="entry name" value="NAD(P)-binding Rossmann-like Domain"/>
    <property type="match status" value="1"/>
</dbReference>
<dbReference type="InterPro" id="IPR002347">
    <property type="entry name" value="SDR_fam"/>
</dbReference>
<gene>
    <name evidence="3" type="ORF">DP939_20660</name>
</gene>
<dbReference type="EMBL" id="QMEY01000008">
    <property type="protein sequence ID" value="RBQ18288.1"/>
    <property type="molecule type" value="Genomic_DNA"/>
</dbReference>
<dbReference type="PANTHER" id="PTHR24321:SF8">
    <property type="entry name" value="ESTRADIOL 17-BETA-DEHYDROGENASE 8-RELATED"/>
    <property type="match status" value="1"/>
</dbReference>
<keyword evidence="2" id="KW-0560">Oxidoreductase</keyword>
<dbReference type="InterPro" id="IPR020904">
    <property type="entry name" value="Sc_DH/Rdtase_CS"/>
</dbReference>
<evidence type="ECO:0000256" key="1">
    <source>
        <dbReference type="ARBA" id="ARBA00006484"/>
    </source>
</evidence>
<name>A0A366LWF9_9ACTN</name>
<reference evidence="3 4" key="1">
    <citation type="submission" date="2018-06" db="EMBL/GenBank/DDBJ databases">
        <title>Sphaerisporangium craniellae sp. nov., isolated from a marine sponge in the South China Sea.</title>
        <authorList>
            <person name="Li L."/>
        </authorList>
    </citation>
    <scope>NUCLEOTIDE SEQUENCE [LARGE SCALE GENOMIC DNA]</scope>
    <source>
        <strain evidence="3 4">LHW63015</strain>
    </source>
</reference>
<proteinExistence type="inferred from homology"/>
<evidence type="ECO:0000313" key="3">
    <source>
        <dbReference type="EMBL" id="RBQ18288.1"/>
    </source>
</evidence>
<evidence type="ECO:0000313" key="4">
    <source>
        <dbReference type="Proteomes" id="UP000253303"/>
    </source>
</evidence>
<dbReference type="PANTHER" id="PTHR24321">
    <property type="entry name" value="DEHYDROGENASES, SHORT CHAIN"/>
    <property type="match status" value="1"/>
</dbReference>
<dbReference type="PRINTS" id="PR00081">
    <property type="entry name" value="GDHRDH"/>
</dbReference>
<sequence length="256" mass="26110">MTVKGLTGKVAVITGGASGIGLATAAAFAERGVSVAIADIDEEAGRKAESLLGERALFVRADVSDEQQINGLMRAAATRFGRLDILVNSAVALVAKGVEATPEEWGRAFATNVFGYALCAKHALPYMREQGGGAIVNISSISALIAQPDRITYSAGKGALQSLTRGLALDLAADGVRVNAVCPGTIWTPPNEAYLGATMGLDRAGADVHPAVGGEAMLRRVGGPEEVAEAVVFLASDSASFITAASLVVDGGQTAR</sequence>
<accession>A0A366LWF9</accession>
<dbReference type="SUPFAM" id="SSF51735">
    <property type="entry name" value="NAD(P)-binding Rossmann-fold domains"/>
    <property type="match status" value="1"/>
</dbReference>
<dbReference type="GO" id="GO:0016491">
    <property type="term" value="F:oxidoreductase activity"/>
    <property type="evidence" value="ECO:0007669"/>
    <property type="project" value="UniProtKB-KW"/>
</dbReference>
<dbReference type="CDD" id="cd05233">
    <property type="entry name" value="SDR_c"/>
    <property type="match status" value="1"/>
</dbReference>
<organism evidence="3 4">
    <name type="scientific">Spongiactinospora rosea</name>
    <dbReference type="NCBI Taxonomy" id="2248750"/>
    <lineage>
        <taxon>Bacteria</taxon>
        <taxon>Bacillati</taxon>
        <taxon>Actinomycetota</taxon>
        <taxon>Actinomycetes</taxon>
        <taxon>Streptosporangiales</taxon>
        <taxon>Streptosporangiaceae</taxon>
        <taxon>Spongiactinospora</taxon>
    </lineage>
</organism>
<evidence type="ECO:0000256" key="2">
    <source>
        <dbReference type="ARBA" id="ARBA00023002"/>
    </source>
</evidence>
<dbReference type="PROSITE" id="PS00061">
    <property type="entry name" value="ADH_SHORT"/>
    <property type="match status" value="1"/>
</dbReference>
<comment type="similarity">
    <text evidence="1">Belongs to the short-chain dehydrogenases/reductases (SDR) family.</text>
</comment>
<protein>
    <submittedName>
        <fullName evidence="3">Short-chain dehydrogenase</fullName>
    </submittedName>
</protein>
<dbReference type="AlphaFoldDB" id="A0A366LWF9"/>
<dbReference type="InterPro" id="IPR036291">
    <property type="entry name" value="NAD(P)-bd_dom_sf"/>
</dbReference>
<comment type="caution">
    <text evidence="3">The sequence shown here is derived from an EMBL/GenBank/DDBJ whole genome shotgun (WGS) entry which is preliminary data.</text>
</comment>
<dbReference type="PRINTS" id="PR00080">
    <property type="entry name" value="SDRFAMILY"/>
</dbReference>
<dbReference type="Pfam" id="PF13561">
    <property type="entry name" value="adh_short_C2"/>
    <property type="match status" value="1"/>
</dbReference>